<dbReference type="GO" id="GO:0004826">
    <property type="term" value="F:phenylalanine-tRNA ligase activity"/>
    <property type="evidence" value="ECO:0007669"/>
    <property type="project" value="InterPro"/>
</dbReference>
<dbReference type="RefSeq" id="WP_046669358.1">
    <property type="nucleotide sequence ID" value="NZ_CCRH01000022.1"/>
</dbReference>
<dbReference type="Gene3D" id="3.50.40.10">
    <property type="entry name" value="Phenylalanyl-trna Synthetase, Chain B, domain 3"/>
    <property type="match status" value="1"/>
</dbReference>
<evidence type="ECO:0000259" key="1">
    <source>
        <dbReference type="SMART" id="SM00873"/>
    </source>
</evidence>
<dbReference type="Proteomes" id="UP000046176">
    <property type="component" value="Unassembled WGS sequence"/>
</dbReference>
<dbReference type="SMART" id="SM00873">
    <property type="entry name" value="B3_4"/>
    <property type="match status" value="1"/>
</dbReference>
<feature type="domain" description="B3/B4 tRNA-binding" evidence="1">
    <location>
        <begin position="60"/>
        <end position="212"/>
    </location>
</feature>
<dbReference type="GO" id="GO:0003723">
    <property type="term" value="F:RNA binding"/>
    <property type="evidence" value="ECO:0007669"/>
    <property type="project" value="InterPro"/>
</dbReference>
<dbReference type="PANTHER" id="PTHR39209:SF2">
    <property type="entry name" value="CYTOPLASMIC PROTEIN"/>
    <property type="match status" value="1"/>
</dbReference>
<dbReference type="EMBL" id="CCRH01000022">
    <property type="protein sequence ID" value="CDZ40603.1"/>
    <property type="molecule type" value="Genomic_DNA"/>
</dbReference>
<gene>
    <name evidence="2" type="ORF">NGAL_HAMBI1145_54640</name>
</gene>
<dbReference type="SUPFAM" id="SSF56037">
    <property type="entry name" value="PheT/TilS domain"/>
    <property type="match status" value="1"/>
</dbReference>
<reference evidence="2 3" key="1">
    <citation type="submission" date="2014-08" db="EMBL/GenBank/DDBJ databases">
        <authorList>
            <person name="Chen Y.-H."/>
        </authorList>
    </citation>
    <scope>NUCLEOTIDE SEQUENCE [LARGE SCALE GENOMIC DNA]</scope>
</reference>
<sequence length="229" mass="24837">MFETPVIDGRIRSIAPGFRAMSVHVDATSAGEGILDPSLLAEACACVLAGDPAWAEPHLASWSDAYVRFGAKPNRTPCSAQALRKRVLKDGAIPPINPIVDLYNAISLKYAIPVGGENYDAYARRPFLTVADGTETFDTVMNGEEINDPPLLGEVIWRDDVGVTCRRWNWRQGTRTRLAAAKGRMWFVLEALETMPDVALAEATDALVEGLKALMPGCMIVSQAIHAAE</sequence>
<dbReference type="InterPro" id="IPR005146">
    <property type="entry name" value="B3/B4_tRNA-bd"/>
</dbReference>
<protein>
    <submittedName>
        <fullName evidence="2">B3/4 domain protein</fullName>
    </submittedName>
</protein>
<evidence type="ECO:0000313" key="2">
    <source>
        <dbReference type="EMBL" id="CDZ40603.1"/>
    </source>
</evidence>
<proteinExistence type="predicted"/>
<accession>A0A0T7G011</accession>
<dbReference type="AlphaFoldDB" id="A0A0T7G011"/>
<organism evidence="2 3">
    <name type="scientific">Neorhizobium galegae bv. officinalis</name>
    <dbReference type="NCBI Taxonomy" id="323656"/>
    <lineage>
        <taxon>Bacteria</taxon>
        <taxon>Pseudomonadati</taxon>
        <taxon>Pseudomonadota</taxon>
        <taxon>Alphaproteobacteria</taxon>
        <taxon>Hyphomicrobiales</taxon>
        <taxon>Rhizobiaceae</taxon>
        <taxon>Rhizobium/Agrobacterium group</taxon>
        <taxon>Neorhizobium</taxon>
    </lineage>
</organism>
<dbReference type="PANTHER" id="PTHR39209">
    <property type="match status" value="1"/>
</dbReference>
<dbReference type="Pfam" id="PF03483">
    <property type="entry name" value="B3_4"/>
    <property type="match status" value="1"/>
</dbReference>
<dbReference type="InterPro" id="IPR020825">
    <property type="entry name" value="Phe-tRNA_synthase-like_B3/B4"/>
</dbReference>
<name>A0A0T7G011_NEOGA</name>
<dbReference type="OrthoDB" id="276580at2"/>
<evidence type="ECO:0000313" key="3">
    <source>
        <dbReference type="Proteomes" id="UP000046176"/>
    </source>
</evidence>